<sequence>MVVILWLLLHPTRVLEANVVSDLVKILSTSEREELVMDSLAVLAALVEKMRVGEDGRYSNVN</sequence>
<evidence type="ECO:0000256" key="1">
    <source>
        <dbReference type="SAM" id="SignalP"/>
    </source>
</evidence>
<feature type="signal peptide" evidence="1">
    <location>
        <begin position="1"/>
        <end position="16"/>
    </location>
</feature>
<gene>
    <name evidence="2" type="ORF">G2W53_035114</name>
</gene>
<comment type="caution">
    <text evidence="2">The sequence shown here is derived from an EMBL/GenBank/DDBJ whole genome shotgun (WGS) entry which is preliminary data.</text>
</comment>
<proteinExistence type="predicted"/>
<evidence type="ECO:0000313" key="2">
    <source>
        <dbReference type="EMBL" id="KAF7808371.1"/>
    </source>
</evidence>
<name>A0A834W788_9FABA</name>
<protein>
    <submittedName>
        <fullName evidence="2">U-box domain-containing protein 19</fullName>
    </submittedName>
</protein>
<dbReference type="AlphaFoldDB" id="A0A834W788"/>
<accession>A0A834W788</accession>
<organism evidence="2 3">
    <name type="scientific">Senna tora</name>
    <dbReference type="NCBI Taxonomy" id="362788"/>
    <lineage>
        <taxon>Eukaryota</taxon>
        <taxon>Viridiplantae</taxon>
        <taxon>Streptophyta</taxon>
        <taxon>Embryophyta</taxon>
        <taxon>Tracheophyta</taxon>
        <taxon>Spermatophyta</taxon>
        <taxon>Magnoliopsida</taxon>
        <taxon>eudicotyledons</taxon>
        <taxon>Gunneridae</taxon>
        <taxon>Pentapetalae</taxon>
        <taxon>rosids</taxon>
        <taxon>fabids</taxon>
        <taxon>Fabales</taxon>
        <taxon>Fabaceae</taxon>
        <taxon>Caesalpinioideae</taxon>
        <taxon>Cassia clade</taxon>
        <taxon>Senna</taxon>
    </lineage>
</organism>
<dbReference type="EMBL" id="JAAIUW010000011">
    <property type="protein sequence ID" value="KAF7808371.1"/>
    <property type="molecule type" value="Genomic_DNA"/>
</dbReference>
<dbReference type="Proteomes" id="UP000634136">
    <property type="component" value="Unassembled WGS sequence"/>
</dbReference>
<keyword evidence="1" id="KW-0732">Signal</keyword>
<reference evidence="2" key="1">
    <citation type="submission" date="2020-09" db="EMBL/GenBank/DDBJ databases">
        <title>Genome-Enabled Discovery of Anthraquinone Biosynthesis in Senna tora.</title>
        <authorList>
            <person name="Kang S.-H."/>
            <person name="Pandey R.P."/>
            <person name="Lee C.-M."/>
            <person name="Sim J.-S."/>
            <person name="Jeong J.-T."/>
            <person name="Choi B.-S."/>
            <person name="Jung M."/>
            <person name="Ginzburg D."/>
            <person name="Zhao K."/>
            <person name="Won S.Y."/>
            <person name="Oh T.-J."/>
            <person name="Yu Y."/>
            <person name="Kim N.-H."/>
            <person name="Lee O.R."/>
            <person name="Lee T.-H."/>
            <person name="Bashyal P."/>
            <person name="Kim T.-S."/>
            <person name="Lee W.-H."/>
            <person name="Kawkins C."/>
            <person name="Kim C.-K."/>
            <person name="Kim J.S."/>
            <person name="Ahn B.O."/>
            <person name="Rhee S.Y."/>
            <person name="Sohng J.K."/>
        </authorList>
    </citation>
    <scope>NUCLEOTIDE SEQUENCE</scope>
    <source>
        <tissue evidence="2">Leaf</tissue>
    </source>
</reference>
<evidence type="ECO:0000313" key="3">
    <source>
        <dbReference type="Proteomes" id="UP000634136"/>
    </source>
</evidence>
<feature type="chain" id="PRO_5032339021" evidence="1">
    <location>
        <begin position="17"/>
        <end position="62"/>
    </location>
</feature>
<keyword evidence="3" id="KW-1185">Reference proteome</keyword>